<dbReference type="Pfam" id="PF07593">
    <property type="entry name" value="UnbV_ASPIC"/>
    <property type="match status" value="1"/>
</dbReference>
<sequence>MKPAKATYSTIFRSTRTSTDRKLKTLHKGSIFHAVILVWVFASCTTPEKKTYLMELLPAVETGIYFANNLKEDEDLNIITFEYFYNGAGVGAGDINNDGLQDIFFAANMSASKLYLNRGHFKFEDITKQAGIPSSGKWATGVSMIDINQDHWLDIYVCYAGPSTDSTKRANELYINNGNNTFTEKAKEYGLADTGHSVQAAFFDYDKDGDLDVYILTNTTDQTGPNVIRTKRVKGEMINTDRLYRNNGNNTFTNVSTEAGITIEGYGLGISICDINNDGWSDIYVSNDYLSNDLLYINNRNGTFTDRLSQYFKHTSYSAMGNDVSDFNNDGLPDVVAVDMLPPDNKRQKMMFGSTNYDRYRSEIAYGYTPQFMRNTLQLNVGESLAGQPLFSEIGQLAGIEATDWSWSPLFADIDNDGWKDLLITNGYARDITNRDFASYKMHEFMNHGYNESVKKKLLNAIQSIEGAHIPIFAFKNKGDLTFSNQSAAWGFTLPSYSTGAAYADLDNDGDLDYLTNNIDGPAFIFQNHSDKLTQNHFLKLKFEGASGNIQGYGAKVWLYTDSTFQFQENYPYRGYQSSVEQGLHFGLAQLKTIDSVRIQWPDGKQQLLKQLSADQTLTIKYSDAKTIDVSTKQDQSQPLFKQVDRNITYIHHETEYADFKIQPLIPHKFSEDGPGIAIGDINGDGLDDFFIGGAYNQSGQFFVQQKNGTFSSKVLTHEKKFEEDIGVLLFDADGDHDNDLYIVSGGNEFAVGSPYYRDRLYSNDGHGNFSYSQDALPVSAASGSCVTAADYDADGDLDLFIGGRLTPQHYPQAGESYIYQNNNGRFTDVTDLVAAGLKNIGMVSAATWSDVDNDNQTDLVVVGEWMPITIFKNKQGKFVQAKDKATVANSTGWWNSIQGGDFDEDGDIDFIVGNLGLNTRYKIYPDQPVSICTGDFNQDGTQDAILAHYIQGVNRPAHPRDDLFLQLVQFKKKYPSYKVYSDATMESMFAGATTAPTILRSDILQSCYLENNGAAGWKLVPLPLQTQVAPVYGISVDDYNSDGHIDIALSGNSYAPDVLTGRYDAFKGMILHGNGNGTFLPLSIKQSGLLIDGNAKALSELVDGKGKLLLLATQNNDTLKVFENTVTPGKYIAIQANDAYAIMTHANGKKSKHEFYYSSGYLSQSSRRLAVTPDVKQAVIYSYTGTSRTVTFP</sequence>
<dbReference type="InterPro" id="IPR013517">
    <property type="entry name" value="FG-GAP"/>
</dbReference>
<organism evidence="3 4">
    <name type="scientific">Ohtaekwangia kribbensis</name>
    <dbReference type="NCBI Taxonomy" id="688913"/>
    <lineage>
        <taxon>Bacteria</taxon>
        <taxon>Pseudomonadati</taxon>
        <taxon>Bacteroidota</taxon>
        <taxon>Cytophagia</taxon>
        <taxon>Cytophagales</taxon>
        <taxon>Fulvivirgaceae</taxon>
        <taxon>Ohtaekwangia</taxon>
    </lineage>
</organism>
<evidence type="ECO:0000313" key="3">
    <source>
        <dbReference type="EMBL" id="MFD1003430.1"/>
    </source>
</evidence>
<gene>
    <name evidence="3" type="ORF">ACFQ21_29165</name>
</gene>
<dbReference type="SUPFAM" id="SSF69318">
    <property type="entry name" value="Integrin alpha N-terminal domain"/>
    <property type="match status" value="3"/>
</dbReference>
<dbReference type="Proteomes" id="UP001597112">
    <property type="component" value="Unassembled WGS sequence"/>
</dbReference>
<keyword evidence="4" id="KW-1185">Reference proteome</keyword>
<keyword evidence="1" id="KW-0732">Signal</keyword>
<dbReference type="PANTHER" id="PTHR16026:SF0">
    <property type="entry name" value="CARTILAGE ACIDIC PROTEIN 1"/>
    <property type="match status" value="1"/>
</dbReference>
<comment type="caution">
    <text evidence="3">The sequence shown here is derived from an EMBL/GenBank/DDBJ whole genome shotgun (WGS) entry which is preliminary data.</text>
</comment>
<dbReference type="InterPro" id="IPR028994">
    <property type="entry name" value="Integrin_alpha_N"/>
</dbReference>
<name>A0ABW3KBW0_9BACT</name>
<dbReference type="EMBL" id="JBHTKA010000016">
    <property type="protein sequence ID" value="MFD1003430.1"/>
    <property type="molecule type" value="Genomic_DNA"/>
</dbReference>
<evidence type="ECO:0000256" key="1">
    <source>
        <dbReference type="ARBA" id="ARBA00022729"/>
    </source>
</evidence>
<dbReference type="Pfam" id="PF13517">
    <property type="entry name" value="FG-GAP_3"/>
    <property type="match status" value="6"/>
</dbReference>
<reference evidence="4" key="1">
    <citation type="journal article" date="2019" name="Int. J. Syst. Evol. Microbiol.">
        <title>The Global Catalogue of Microorganisms (GCM) 10K type strain sequencing project: providing services to taxonomists for standard genome sequencing and annotation.</title>
        <authorList>
            <consortium name="The Broad Institute Genomics Platform"/>
            <consortium name="The Broad Institute Genome Sequencing Center for Infectious Disease"/>
            <person name="Wu L."/>
            <person name="Ma J."/>
        </authorList>
    </citation>
    <scope>NUCLEOTIDE SEQUENCE [LARGE SCALE GENOMIC DNA]</scope>
    <source>
        <strain evidence="4">CCUG 58938</strain>
    </source>
</reference>
<proteinExistence type="predicted"/>
<dbReference type="Gene3D" id="2.130.10.130">
    <property type="entry name" value="Integrin alpha, N-terminal"/>
    <property type="match status" value="4"/>
</dbReference>
<dbReference type="PANTHER" id="PTHR16026">
    <property type="entry name" value="CARTILAGE ACIDIC PROTEIN 1"/>
    <property type="match status" value="1"/>
</dbReference>
<evidence type="ECO:0000259" key="2">
    <source>
        <dbReference type="Pfam" id="PF07593"/>
    </source>
</evidence>
<accession>A0ABW3KBW0</accession>
<dbReference type="RefSeq" id="WP_377586127.1">
    <property type="nucleotide sequence ID" value="NZ_JBHTKA010000016.1"/>
</dbReference>
<protein>
    <submittedName>
        <fullName evidence="3">VCBS repeat-containing protein</fullName>
    </submittedName>
</protein>
<dbReference type="InterPro" id="IPR027039">
    <property type="entry name" value="Crtac1"/>
</dbReference>
<dbReference type="InterPro" id="IPR011519">
    <property type="entry name" value="UnbV_ASPIC"/>
</dbReference>
<evidence type="ECO:0000313" key="4">
    <source>
        <dbReference type="Proteomes" id="UP001597112"/>
    </source>
</evidence>
<feature type="domain" description="ASPIC/UnbV" evidence="2">
    <location>
        <begin position="552"/>
        <end position="619"/>
    </location>
</feature>